<name>A0A9P5YYZ4_9AGAR</name>
<protein>
    <recommendedName>
        <fullName evidence="3">Protein kinase domain-containing protein</fullName>
    </recommendedName>
</protein>
<comment type="caution">
    <text evidence="1">The sequence shown here is derived from an EMBL/GenBank/DDBJ whole genome shotgun (WGS) entry which is preliminary data.</text>
</comment>
<dbReference type="InterPro" id="IPR011009">
    <property type="entry name" value="Kinase-like_dom_sf"/>
</dbReference>
<dbReference type="OrthoDB" id="2954877at2759"/>
<keyword evidence="2" id="KW-1185">Reference proteome</keyword>
<dbReference type="EMBL" id="MU155243">
    <property type="protein sequence ID" value="KAF9478084.1"/>
    <property type="molecule type" value="Genomic_DNA"/>
</dbReference>
<dbReference type="Proteomes" id="UP000807469">
    <property type="component" value="Unassembled WGS sequence"/>
</dbReference>
<accession>A0A9P5YYZ4</accession>
<reference evidence="1" key="1">
    <citation type="submission" date="2020-11" db="EMBL/GenBank/DDBJ databases">
        <authorList>
            <consortium name="DOE Joint Genome Institute"/>
            <person name="Ahrendt S."/>
            <person name="Riley R."/>
            <person name="Andreopoulos W."/>
            <person name="Labutti K."/>
            <person name="Pangilinan J."/>
            <person name="Ruiz-Duenas F.J."/>
            <person name="Barrasa J.M."/>
            <person name="Sanchez-Garcia M."/>
            <person name="Camarero S."/>
            <person name="Miyauchi S."/>
            <person name="Serrano A."/>
            <person name="Linde D."/>
            <person name="Babiker R."/>
            <person name="Drula E."/>
            <person name="Ayuso-Fernandez I."/>
            <person name="Pacheco R."/>
            <person name="Padilla G."/>
            <person name="Ferreira P."/>
            <person name="Barriuso J."/>
            <person name="Kellner H."/>
            <person name="Castanera R."/>
            <person name="Alfaro M."/>
            <person name="Ramirez L."/>
            <person name="Pisabarro A.G."/>
            <person name="Kuo A."/>
            <person name="Tritt A."/>
            <person name="Lipzen A."/>
            <person name="He G."/>
            <person name="Yan M."/>
            <person name="Ng V."/>
            <person name="Cullen D."/>
            <person name="Martin F."/>
            <person name="Rosso M.-N."/>
            <person name="Henrissat B."/>
            <person name="Hibbett D."/>
            <person name="Martinez A.T."/>
            <person name="Grigoriev I.V."/>
        </authorList>
    </citation>
    <scope>NUCLEOTIDE SEQUENCE</scope>
    <source>
        <strain evidence="1">CIRM-BRFM 674</strain>
    </source>
</reference>
<dbReference type="AlphaFoldDB" id="A0A9P5YYZ4"/>
<organism evidence="1 2">
    <name type="scientific">Pholiota conissans</name>
    <dbReference type="NCBI Taxonomy" id="109636"/>
    <lineage>
        <taxon>Eukaryota</taxon>
        <taxon>Fungi</taxon>
        <taxon>Dikarya</taxon>
        <taxon>Basidiomycota</taxon>
        <taxon>Agaricomycotina</taxon>
        <taxon>Agaricomycetes</taxon>
        <taxon>Agaricomycetidae</taxon>
        <taxon>Agaricales</taxon>
        <taxon>Agaricineae</taxon>
        <taxon>Strophariaceae</taxon>
        <taxon>Pholiota</taxon>
    </lineage>
</organism>
<gene>
    <name evidence="1" type="ORF">BDN70DRAFT_933702</name>
</gene>
<dbReference type="Gene3D" id="1.10.510.10">
    <property type="entry name" value="Transferase(Phosphotransferase) domain 1"/>
    <property type="match status" value="1"/>
</dbReference>
<sequence length="193" mass="22259">MNSWSGWRRYAYSKLSSLQGTPLPCLEGTFMVTSPDSEQEEFAMLMTRIYERQTDAVCRELGSEIHGNTRWYPIALELVRAVYRIHQLGIVGSDIREQNILVTNGQKSTLSPLPSVKLIDFASSQPSHFDTTYDMDRYKIFRVTISDTGGINRVIVDLCEASRFKYLREHAYGLSCDWVGRKTKFWQWALQNT</sequence>
<evidence type="ECO:0000313" key="1">
    <source>
        <dbReference type="EMBL" id="KAF9478084.1"/>
    </source>
</evidence>
<dbReference type="SUPFAM" id="SSF56112">
    <property type="entry name" value="Protein kinase-like (PK-like)"/>
    <property type="match status" value="1"/>
</dbReference>
<evidence type="ECO:0008006" key="3">
    <source>
        <dbReference type="Google" id="ProtNLM"/>
    </source>
</evidence>
<proteinExistence type="predicted"/>
<evidence type="ECO:0000313" key="2">
    <source>
        <dbReference type="Proteomes" id="UP000807469"/>
    </source>
</evidence>